<dbReference type="Proteomes" id="UP000823388">
    <property type="component" value="Chromosome 1K"/>
</dbReference>
<dbReference type="EMBL" id="CM029037">
    <property type="protein sequence ID" value="KAG2657709.1"/>
    <property type="molecule type" value="Genomic_DNA"/>
</dbReference>
<gene>
    <name evidence="2" type="ORF">PVAP13_1KG146800</name>
</gene>
<keyword evidence="3" id="KW-1185">Reference proteome</keyword>
<dbReference type="AlphaFoldDB" id="A0A8T0XQH8"/>
<name>A0A8T0XQH8_PANVG</name>
<feature type="region of interest" description="Disordered" evidence="1">
    <location>
        <begin position="74"/>
        <end position="105"/>
    </location>
</feature>
<reference evidence="2" key="1">
    <citation type="submission" date="2020-05" db="EMBL/GenBank/DDBJ databases">
        <title>WGS assembly of Panicum virgatum.</title>
        <authorList>
            <person name="Lovell J.T."/>
            <person name="Jenkins J."/>
            <person name="Shu S."/>
            <person name="Juenger T.E."/>
            <person name="Schmutz J."/>
        </authorList>
    </citation>
    <scope>NUCLEOTIDE SEQUENCE</scope>
    <source>
        <strain evidence="2">AP13</strain>
    </source>
</reference>
<evidence type="ECO:0000313" key="2">
    <source>
        <dbReference type="EMBL" id="KAG2657709.1"/>
    </source>
</evidence>
<evidence type="ECO:0000313" key="3">
    <source>
        <dbReference type="Proteomes" id="UP000823388"/>
    </source>
</evidence>
<protein>
    <submittedName>
        <fullName evidence="2">Uncharacterized protein</fullName>
    </submittedName>
</protein>
<proteinExistence type="predicted"/>
<sequence length="113" mass="13005">MDLRLPPNTWDRTTCCPSERRESWMREGLFVYGFTSKDYPQPSRIMSNTFRKLSVDTRFKEAGRRVLRDGRRQLPGSGAEIQAGRVPCVPGAGPQGHRQGGGRQGHRREFFYF</sequence>
<accession>A0A8T0XQH8</accession>
<evidence type="ECO:0000256" key="1">
    <source>
        <dbReference type="SAM" id="MobiDB-lite"/>
    </source>
</evidence>
<organism evidence="2 3">
    <name type="scientific">Panicum virgatum</name>
    <name type="common">Blackwell switchgrass</name>
    <dbReference type="NCBI Taxonomy" id="38727"/>
    <lineage>
        <taxon>Eukaryota</taxon>
        <taxon>Viridiplantae</taxon>
        <taxon>Streptophyta</taxon>
        <taxon>Embryophyta</taxon>
        <taxon>Tracheophyta</taxon>
        <taxon>Spermatophyta</taxon>
        <taxon>Magnoliopsida</taxon>
        <taxon>Liliopsida</taxon>
        <taxon>Poales</taxon>
        <taxon>Poaceae</taxon>
        <taxon>PACMAD clade</taxon>
        <taxon>Panicoideae</taxon>
        <taxon>Panicodae</taxon>
        <taxon>Paniceae</taxon>
        <taxon>Panicinae</taxon>
        <taxon>Panicum</taxon>
        <taxon>Panicum sect. Hiantes</taxon>
    </lineage>
</organism>
<comment type="caution">
    <text evidence="2">The sequence shown here is derived from an EMBL/GenBank/DDBJ whole genome shotgun (WGS) entry which is preliminary data.</text>
</comment>